<proteinExistence type="inferred from homology"/>
<comment type="caution">
    <text evidence="4">The sequence shown here is derived from an EMBL/GenBank/DDBJ whole genome shotgun (WGS) entry which is preliminary data.</text>
</comment>
<dbReference type="GO" id="GO:0016758">
    <property type="term" value="F:hexosyltransferase activity"/>
    <property type="evidence" value="ECO:0007669"/>
    <property type="project" value="UniProtKB-ARBA"/>
</dbReference>
<dbReference type="Pfam" id="PF00535">
    <property type="entry name" value="Glycos_transf_2"/>
    <property type="match status" value="1"/>
</dbReference>
<dbReference type="Proteomes" id="UP000656813">
    <property type="component" value="Unassembled WGS sequence"/>
</dbReference>
<name>A0A8J2ZTP3_9BACL</name>
<protein>
    <recommendedName>
        <fullName evidence="6">Glycosyltransferase family 2 protein</fullName>
    </recommendedName>
</protein>
<keyword evidence="5" id="KW-1185">Reference proteome</keyword>
<reference evidence="4" key="1">
    <citation type="journal article" date="2014" name="Int. J. Syst. Evol. Microbiol.">
        <title>Complete genome sequence of Corynebacterium casei LMG S-19264T (=DSM 44701T), isolated from a smear-ripened cheese.</title>
        <authorList>
            <consortium name="US DOE Joint Genome Institute (JGI-PGF)"/>
            <person name="Walter F."/>
            <person name="Albersmeier A."/>
            <person name="Kalinowski J."/>
            <person name="Ruckert C."/>
        </authorList>
    </citation>
    <scope>NUCLEOTIDE SEQUENCE</scope>
    <source>
        <strain evidence="4">CGMCC 1.12777</strain>
    </source>
</reference>
<evidence type="ECO:0000259" key="3">
    <source>
        <dbReference type="Pfam" id="PF22181"/>
    </source>
</evidence>
<dbReference type="Gene3D" id="3.90.550.10">
    <property type="entry name" value="Spore Coat Polysaccharide Biosynthesis Protein SpsA, Chain A"/>
    <property type="match status" value="1"/>
</dbReference>
<dbReference type="InterPro" id="IPR029044">
    <property type="entry name" value="Nucleotide-diphossugar_trans"/>
</dbReference>
<reference evidence="4" key="2">
    <citation type="submission" date="2020-09" db="EMBL/GenBank/DDBJ databases">
        <authorList>
            <person name="Sun Q."/>
            <person name="Zhou Y."/>
        </authorList>
    </citation>
    <scope>NUCLEOTIDE SEQUENCE</scope>
    <source>
        <strain evidence="4">CGMCC 1.12777</strain>
    </source>
</reference>
<dbReference type="RefSeq" id="WP_188496031.1">
    <property type="nucleotide sequence ID" value="NZ_BMFV01000003.1"/>
</dbReference>
<evidence type="ECO:0000313" key="4">
    <source>
        <dbReference type="EMBL" id="GGH76600.1"/>
    </source>
</evidence>
<dbReference type="SUPFAM" id="SSF53448">
    <property type="entry name" value="Nucleotide-diphospho-sugar transferases"/>
    <property type="match status" value="1"/>
</dbReference>
<accession>A0A8J2ZTP3</accession>
<evidence type="ECO:0000256" key="1">
    <source>
        <dbReference type="ARBA" id="ARBA00006739"/>
    </source>
</evidence>
<feature type="domain" description="Glycosyltransferase 2-like" evidence="2">
    <location>
        <begin position="4"/>
        <end position="164"/>
    </location>
</feature>
<dbReference type="EMBL" id="BMFV01000003">
    <property type="protein sequence ID" value="GGH76600.1"/>
    <property type="molecule type" value="Genomic_DNA"/>
</dbReference>
<dbReference type="AlphaFoldDB" id="A0A8J2ZTP3"/>
<sequence length="358" mass="41885">MKITIAVPVYNREATLKSCLDSLINQTMNSEEYEIICVDDCSNDKSLEILNEYKEKYNNLRIIVRENNSGGASEPRNDAIKEANGEYIFFVDSDDYIGEESLERMYKFASGNNTDVLVIKTRGVNGRGAAKSMFKNGNIEQAEIIENRLCYTLGPVKMFKRSFLEKNDIFFPTDIKVKEDQIFMMQAYTLASVISILADYDYYYAVKHDGNHLGPIIMPLDIELKRIARVIDVIEEGIQNINYRNKVKAEYFNRILTSDWTSFFYERKGWSYEQKKSWMNLFSDYLNNSIDRKVDEYILNQYKYKIKCFRENDLDKLIKLSSFEKNISMNDIVRVENGLILARYAEENKNNSFEEEIK</sequence>
<dbReference type="CDD" id="cd00761">
    <property type="entry name" value="Glyco_tranf_GTA_type"/>
    <property type="match status" value="1"/>
</dbReference>
<dbReference type="PANTHER" id="PTHR22916:SF3">
    <property type="entry name" value="UDP-GLCNAC:BETAGAL BETA-1,3-N-ACETYLGLUCOSAMINYLTRANSFERASE-LIKE PROTEIN 1"/>
    <property type="match status" value="1"/>
</dbReference>
<dbReference type="InterPro" id="IPR054028">
    <property type="entry name" value="TarS/TarP_linker"/>
</dbReference>
<evidence type="ECO:0008006" key="6">
    <source>
        <dbReference type="Google" id="ProtNLM"/>
    </source>
</evidence>
<evidence type="ECO:0000259" key="2">
    <source>
        <dbReference type="Pfam" id="PF00535"/>
    </source>
</evidence>
<comment type="similarity">
    <text evidence="1">Belongs to the glycosyltransferase 2 family.</text>
</comment>
<evidence type="ECO:0000313" key="5">
    <source>
        <dbReference type="Proteomes" id="UP000656813"/>
    </source>
</evidence>
<gene>
    <name evidence="4" type="ORF">GCM10007096_07270</name>
</gene>
<dbReference type="PANTHER" id="PTHR22916">
    <property type="entry name" value="GLYCOSYLTRANSFERASE"/>
    <property type="match status" value="1"/>
</dbReference>
<dbReference type="InterPro" id="IPR001173">
    <property type="entry name" value="Glyco_trans_2-like"/>
</dbReference>
<dbReference type="Pfam" id="PF22181">
    <property type="entry name" value="TarS_linker"/>
    <property type="match status" value="1"/>
</dbReference>
<organism evidence="4 5">
    <name type="scientific">Pullulanibacillus pueri</name>
    <dbReference type="NCBI Taxonomy" id="1437324"/>
    <lineage>
        <taxon>Bacteria</taxon>
        <taxon>Bacillati</taxon>
        <taxon>Bacillota</taxon>
        <taxon>Bacilli</taxon>
        <taxon>Bacillales</taxon>
        <taxon>Sporolactobacillaceae</taxon>
        <taxon>Pullulanibacillus</taxon>
    </lineage>
</organism>
<feature type="domain" description="TarS/TarP linker" evidence="3">
    <location>
        <begin position="226"/>
        <end position="320"/>
    </location>
</feature>